<dbReference type="GO" id="GO:0032259">
    <property type="term" value="P:methylation"/>
    <property type="evidence" value="ECO:0007669"/>
    <property type="project" value="UniProtKB-KW"/>
</dbReference>
<organism evidence="1 2">
    <name type="scientific">Minwuia thermotolerans</name>
    <dbReference type="NCBI Taxonomy" id="2056226"/>
    <lineage>
        <taxon>Bacteria</taxon>
        <taxon>Pseudomonadati</taxon>
        <taxon>Pseudomonadota</taxon>
        <taxon>Alphaproteobacteria</taxon>
        <taxon>Minwuiales</taxon>
        <taxon>Minwuiaceae</taxon>
        <taxon>Minwuia</taxon>
    </lineage>
</organism>
<proteinExistence type="predicted"/>
<reference evidence="1 2" key="1">
    <citation type="submission" date="2017-11" db="EMBL/GenBank/DDBJ databases">
        <title>Draft genome sequence of Rhizobiales bacterium SY3-13.</title>
        <authorList>
            <person name="Sun C."/>
        </authorList>
    </citation>
    <scope>NUCLEOTIDE SEQUENCE [LARGE SCALE GENOMIC DNA]</scope>
    <source>
        <strain evidence="1 2">SY3-13</strain>
    </source>
</reference>
<keyword evidence="1" id="KW-0489">Methyltransferase</keyword>
<sequence>MSAKPLKKLALKFGYDFTFRKLPQHALRNRQIKLPRDVEPEFAEIFARVGDYTMTTPDCVYALFNATRHIVGLGIEGEFVECGVWKGGSAMTIALTLKHLGVTDRRIRLYDTFAGMTKPDPIDVRQRDGSDTIARWEMQQKGDHNEWAYAPLDEVRRNMAATGYPAEMIDYVEGKVEDTIPDRAPEEIALLRLDTDWYQSTYHELVHLYPRLTAGGFLIIDDYGAYEGARQATDRYFDEHGGRPFLHRIDTAARIAVKAG</sequence>
<dbReference type="PANTHER" id="PTHR40036:SF1">
    <property type="entry name" value="MACROCIN O-METHYLTRANSFERASE"/>
    <property type="match status" value="1"/>
</dbReference>
<dbReference type="PANTHER" id="PTHR40036">
    <property type="entry name" value="MACROCIN O-METHYLTRANSFERASE"/>
    <property type="match status" value="1"/>
</dbReference>
<keyword evidence="2" id="KW-1185">Reference proteome</keyword>
<evidence type="ECO:0000313" key="1">
    <source>
        <dbReference type="EMBL" id="PJK31057.1"/>
    </source>
</evidence>
<dbReference type="SUPFAM" id="SSF53335">
    <property type="entry name" value="S-adenosyl-L-methionine-dependent methyltransferases"/>
    <property type="match status" value="1"/>
</dbReference>
<dbReference type="AlphaFoldDB" id="A0A2M9G5R3"/>
<comment type="caution">
    <text evidence="1">The sequence shown here is derived from an EMBL/GenBank/DDBJ whole genome shotgun (WGS) entry which is preliminary data.</text>
</comment>
<accession>A0A2M9G5R3</accession>
<dbReference type="InterPro" id="IPR029063">
    <property type="entry name" value="SAM-dependent_MTases_sf"/>
</dbReference>
<dbReference type="GO" id="GO:0008168">
    <property type="term" value="F:methyltransferase activity"/>
    <property type="evidence" value="ECO:0007669"/>
    <property type="project" value="UniProtKB-KW"/>
</dbReference>
<dbReference type="InterPro" id="IPR008884">
    <property type="entry name" value="TylF_MeTrfase"/>
</dbReference>
<gene>
    <name evidence="1" type="ORF">CVT23_04135</name>
</gene>
<evidence type="ECO:0000313" key="2">
    <source>
        <dbReference type="Proteomes" id="UP000229498"/>
    </source>
</evidence>
<dbReference type="OrthoDB" id="9811332at2"/>
<dbReference type="Pfam" id="PF05711">
    <property type="entry name" value="TylF"/>
    <property type="match status" value="1"/>
</dbReference>
<dbReference type="RefSeq" id="WP_109792474.1">
    <property type="nucleotide sequence ID" value="NZ_PHIG01000011.1"/>
</dbReference>
<name>A0A2M9G5R3_9PROT</name>
<dbReference type="EMBL" id="PHIG01000011">
    <property type="protein sequence ID" value="PJK31057.1"/>
    <property type="molecule type" value="Genomic_DNA"/>
</dbReference>
<keyword evidence="1" id="KW-0808">Transferase</keyword>
<dbReference type="Gene3D" id="3.40.50.150">
    <property type="entry name" value="Vaccinia Virus protein VP39"/>
    <property type="match status" value="1"/>
</dbReference>
<dbReference type="Proteomes" id="UP000229498">
    <property type="component" value="Unassembled WGS sequence"/>
</dbReference>
<protein>
    <submittedName>
        <fullName evidence="1">Macrocin O-methyltransferase</fullName>
    </submittedName>
</protein>